<organism evidence="2">
    <name type="scientific">Spongospora subterranea</name>
    <dbReference type="NCBI Taxonomy" id="70186"/>
    <lineage>
        <taxon>Eukaryota</taxon>
        <taxon>Sar</taxon>
        <taxon>Rhizaria</taxon>
        <taxon>Endomyxa</taxon>
        <taxon>Phytomyxea</taxon>
        <taxon>Plasmodiophorida</taxon>
        <taxon>Plasmodiophoridae</taxon>
        <taxon>Spongospora</taxon>
    </lineage>
</organism>
<dbReference type="SUPFAM" id="SSF50729">
    <property type="entry name" value="PH domain-like"/>
    <property type="match status" value="1"/>
</dbReference>
<protein>
    <recommendedName>
        <fullName evidence="1">RGS domain-containing protein</fullName>
    </recommendedName>
</protein>
<dbReference type="InterPro" id="IPR036305">
    <property type="entry name" value="RGS_sf"/>
</dbReference>
<dbReference type="SUPFAM" id="SSF48097">
    <property type="entry name" value="Regulator of G-protein signaling, RGS"/>
    <property type="match status" value="1"/>
</dbReference>
<proteinExistence type="predicted"/>
<dbReference type="InterPro" id="IPR016137">
    <property type="entry name" value="RGS"/>
</dbReference>
<evidence type="ECO:0000313" key="2">
    <source>
        <dbReference type="EMBL" id="CRZ11762.1"/>
    </source>
</evidence>
<dbReference type="Pfam" id="PF00615">
    <property type="entry name" value="RGS"/>
    <property type="match status" value="1"/>
</dbReference>
<reference evidence="2" key="1">
    <citation type="submission" date="2015-04" db="EMBL/GenBank/DDBJ databases">
        <title>The genome sequence of the plant pathogenic Rhizarian Plasmodiophora brassicae reveals insights in its biotrophic life cycle and the origin of chitin synthesis.</title>
        <authorList>
            <person name="Schwelm A."/>
            <person name="Fogelqvist J."/>
            <person name="Knaust A."/>
            <person name="Julke S."/>
            <person name="Lilja T."/>
            <person name="Dhandapani V."/>
            <person name="Bonilla-Rosso G."/>
            <person name="Karlsson M."/>
            <person name="Shevchenko A."/>
            <person name="Choi S.R."/>
            <person name="Kim H.G."/>
            <person name="Park J.Y."/>
            <person name="Lim Y.P."/>
            <person name="Ludwig-Muller J."/>
            <person name="Dixelius C."/>
        </authorList>
    </citation>
    <scope>NUCLEOTIDE SEQUENCE</scope>
    <source>
        <tissue evidence="2">Potato root galls</tissue>
    </source>
</reference>
<name>A0A0H5RDY0_9EUKA</name>
<accession>A0A0H5RDY0</accession>
<dbReference type="EMBL" id="HACM01011320">
    <property type="protein sequence ID" value="CRZ11762.1"/>
    <property type="molecule type" value="Transcribed_RNA"/>
</dbReference>
<dbReference type="AlphaFoldDB" id="A0A0H5RDY0"/>
<dbReference type="Gene3D" id="1.10.167.10">
    <property type="entry name" value="Regulator of G-protein Signalling 4, domain 2"/>
    <property type="match status" value="1"/>
</dbReference>
<sequence length="381" mass="43663">MLNVNLFDGTIITTDPDPDAKAGDIANTVSGLSGSGTQPHYIFITATDHYDLIHEWQLDHDEMMSNALAHIYRIFSNVKIWCGKSDQDYDMIPNPVLVQGYVMKRCCNGEYKDRWVSIQDCKAAVFGSHRSRSPLEVLNLWTCSIEVGDNDREVQLIQSNRVHRLRFEIDLCSASQWADEVARHVRYRLLTNRHLHRAEGMMSDNTDVAEQRDALVVSLQSLAGLMKDSAASAELLQFASDEPESCTMIRFMIALNSSLGAVEVQGDHLTDIYHRFMDKSTEGVLPLPSELLDELRRSKAVESDFHACFIRVFRVIFQRVNGDIFQRFKASPRFRRYVFNAPLKFRLDNSLAMRHRSCYDLLSSKNTTELIKFNEKLQEKE</sequence>
<feature type="domain" description="RGS" evidence="1">
    <location>
        <begin position="221"/>
        <end position="338"/>
    </location>
</feature>
<dbReference type="InterPro" id="IPR044926">
    <property type="entry name" value="RGS_subdomain_2"/>
</dbReference>
<dbReference type="PROSITE" id="PS50132">
    <property type="entry name" value="RGS"/>
    <property type="match status" value="1"/>
</dbReference>
<evidence type="ECO:0000259" key="1">
    <source>
        <dbReference type="PROSITE" id="PS50132"/>
    </source>
</evidence>